<feature type="domain" description="Carboxymuconolactone decarboxylase-like" evidence="1">
    <location>
        <begin position="18"/>
        <end position="73"/>
    </location>
</feature>
<dbReference type="InterPro" id="IPR029032">
    <property type="entry name" value="AhpD-like"/>
</dbReference>
<protein>
    <submittedName>
        <fullName evidence="2">Carboxymuconolactone decarboxylase</fullName>
    </submittedName>
</protein>
<comment type="caution">
    <text evidence="2">The sequence shown here is derived from an EMBL/GenBank/DDBJ whole genome shotgun (WGS) entry which is preliminary data.</text>
</comment>
<dbReference type="RefSeq" id="XP_040723664.1">
    <property type="nucleotide sequence ID" value="XM_040867143.1"/>
</dbReference>
<proteinExistence type="predicted"/>
<name>A0A1Y2F567_PROLT</name>
<dbReference type="PANTHER" id="PTHR34846:SF11">
    <property type="entry name" value="4-CARBOXYMUCONOLACTONE DECARBOXYLASE FAMILY PROTEIN (AFU_ORTHOLOGUE AFUA_6G11590)"/>
    <property type="match status" value="1"/>
</dbReference>
<dbReference type="GeneID" id="63783742"/>
<sequence length="147" mass="16375">RRRGGTLLELDRMLLRAPPLAAGWNHYMGAIRSGTSLTDAIRELSICYVAVLNNADYEWQQHVGLAIKAGVSTSIMDQVHDDVLDALDDEQRLVLDYTRAMTRDISVQDDLFAKVKDHFSEVATVELTATIAAYNMVSRFLVALHIG</sequence>
<feature type="non-terminal residue" evidence="2">
    <location>
        <position position="147"/>
    </location>
</feature>
<dbReference type="PANTHER" id="PTHR34846">
    <property type="entry name" value="4-CARBOXYMUCONOLACTONE DECARBOXYLASE FAMILY PROTEIN (AFU_ORTHOLOGUE AFUA_6G11590)"/>
    <property type="match status" value="1"/>
</dbReference>
<dbReference type="GO" id="GO:0051920">
    <property type="term" value="F:peroxiredoxin activity"/>
    <property type="evidence" value="ECO:0007669"/>
    <property type="project" value="InterPro"/>
</dbReference>
<evidence type="ECO:0000313" key="2">
    <source>
        <dbReference type="EMBL" id="ORY79032.1"/>
    </source>
</evidence>
<gene>
    <name evidence="2" type="ORF">BCR37DRAFT_334448</name>
</gene>
<dbReference type="InterPro" id="IPR003779">
    <property type="entry name" value="CMD-like"/>
</dbReference>
<organism evidence="2 3">
    <name type="scientific">Protomyces lactucae-debilis</name>
    <dbReference type="NCBI Taxonomy" id="2754530"/>
    <lineage>
        <taxon>Eukaryota</taxon>
        <taxon>Fungi</taxon>
        <taxon>Dikarya</taxon>
        <taxon>Ascomycota</taxon>
        <taxon>Taphrinomycotina</taxon>
        <taxon>Taphrinomycetes</taxon>
        <taxon>Taphrinales</taxon>
        <taxon>Protomycetaceae</taxon>
        <taxon>Protomyces</taxon>
    </lineage>
</organism>
<dbReference type="OMA" id="ESMNEIM"/>
<dbReference type="Pfam" id="PF02627">
    <property type="entry name" value="CMD"/>
    <property type="match status" value="1"/>
</dbReference>
<dbReference type="Proteomes" id="UP000193685">
    <property type="component" value="Unassembled WGS sequence"/>
</dbReference>
<dbReference type="AlphaFoldDB" id="A0A1Y2F567"/>
<evidence type="ECO:0000259" key="1">
    <source>
        <dbReference type="Pfam" id="PF02627"/>
    </source>
</evidence>
<accession>A0A1Y2F567</accession>
<dbReference type="Gene3D" id="1.20.1290.10">
    <property type="entry name" value="AhpD-like"/>
    <property type="match status" value="1"/>
</dbReference>
<reference evidence="2 3" key="1">
    <citation type="submission" date="2016-07" db="EMBL/GenBank/DDBJ databases">
        <title>Pervasive Adenine N6-methylation of Active Genes in Fungi.</title>
        <authorList>
            <consortium name="DOE Joint Genome Institute"/>
            <person name="Mondo S.J."/>
            <person name="Dannebaum R.O."/>
            <person name="Kuo R.C."/>
            <person name="Labutti K."/>
            <person name="Haridas S."/>
            <person name="Kuo A."/>
            <person name="Salamov A."/>
            <person name="Ahrendt S.R."/>
            <person name="Lipzen A."/>
            <person name="Sullivan W."/>
            <person name="Andreopoulos W.B."/>
            <person name="Clum A."/>
            <person name="Lindquist E."/>
            <person name="Daum C."/>
            <person name="Ramamoorthy G.K."/>
            <person name="Gryganskyi A."/>
            <person name="Culley D."/>
            <person name="Magnuson J.K."/>
            <person name="James T.Y."/>
            <person name="O'Malley M.A."/>
            <person name="Stajich J.E."/>
            <person name="Spatafora J.W."/>
            <person name="Visel A."/>
            <person name="Grigoriev I.V."/>
        </authorList>
    </citation>
    <scope>NUCLEOTIDE SEQUENCE [LARGE SCALE GENOMIC DNA]</scope>
    <source>
        <strain evidence="2 3">12-1054</strain>
    </source>
</reference>
<dbReference type="EMBL" id="MCFI01000016">
    <property type="protein sequence ID" value="ORY79032.1"/>
    <property type="molecule type" value="Genomic_DNA"/>
</dbReference>
<evidence type="ECO:0000313" key="3">
    <source>
        <dbReference type="Proteomes" id="UP000193685"/>
    </source>
</evidence>
<feature type="non-terminal residue" evidence="2">
    <location>
        <position position="1"/>
    </location>
</feature>
<keyword evidence="3" id="KW-1185">Reference proteome</keyword>
<dbReference type="SUPFAM" id="SSF69118">
    <property type="entry name" value="AhpD-like"/>
    <property type="match status" value="1"/>
</dbReference>
<dbReference type="OrthoDB" id="9998495at2759"/>